<keyword evidence="3" id="KW-1003">Cell membrane</keyword>
<keyword evidence="13" id="KW-1185">Reference proteome</keyword>
<dbReference type="Gene3D" id="4.10.240.10">
    <property type="entry name" value="Zn(2)-C6 fungal-type DNA-binding domain"/>
    <property type="match status" value="1"/>
</dbReference>
<feature type="transmembrane region" description="Helical" evidence="9">
    <location>
        <begin position="701"/>
        <end position="720"/>
    </location>
</feature>
<feature type="transmembrane region" description="Helical" evidence="9">
    <location>
        <begin position="634"/>
        <end position="658"/>
    </location>
</feature>
<dbReference type="GeneID" id="87809893"/>
<evidence type="ECO:0000256" key="3">
    <source>
        <dbReference type="ARBA" id="ARBA00022475"/>
    </source>
</evidence>
<feature type="transmembrane region" description="Helical" evidence="9">
    <location>
        <begin position="961"/>
        <end position="982"/>
    </location>
</feature>
<evidence type="ECO:0000256" key="8">
    <source>
        <dbReference type="SAM" id="MobiDB-lite"/>
    </source>
</evidence>
<accession>A0AAF0YE53</accession>
<comment type="subcellular location">
    <subcellularLocation>
        <location evidence="1">Cell membrane</location>
        <topology evidence="1">Multi-pass membrane protein</topology>
    </subcellularLocation>
</comment>
<name>A0AAF0YE53_9TREE</name>
<dbReference type="GO" id="GO:0000981">
    <property type="term" value="F:DNA-binding transcription factor activity, RNA polymerase II-specific"/>
    <property type="evidence" value="ECO:0007669"/>
    <property type="project" value="InterPro"/>
</dbReference>
<evidence type="ECO:0000313" key="13">
    <source>
        <dbReference type="Proteomes" id="UP000827549"/>
    </source>
</evidence>
<evidence type="ECO:0000313" key="12">
    <source>
        <dbReference type="EMBL" id="WOO83194.1"/>
    </source>
</evidence>
<evidence type="ECO:0000256" key="1">
    <source>
        <dbReference type="ARBA" id="ARBA00004651"/>
    </source>
</evidence>
<keyword evidence="6 9" id="KW-0472">Membrane</keyword>
<feature type="transmembrane region" description="Helical" evidence="9">
    <location>
        <begin position="920"/>
        <end position="941"/>
    </location>
</feature>
<feature type="transmembrane region" description="Helical" evidence="9">
    <location>
        <begin position="670"/>
        <end position="689"/>
    </location>
</feature>
<dbReference type="CDD" id="cd17323">
    <property type="entry name" value="MFS_Tpo1_MDR_like"/>
    <property type="match status" value="1"/>
</dbReference>
<proteinExistence type="inferred from homology"/>
<dbReference type="SUPFAM" id="SSF103473">
    <property type="entry name" value="MFS general substrate transporter"/>
    <property type="match status" value="1"/>
</dbReference>
<feature type="region of interest" description="Disordered" evidence="8">
    <location>
        <begin position="1"/>
        <end position="24"/>
    </location>
</feature>
<evidence type="ECO:0000259" key="11">
    <source>
        <dbReference type="PROSITE" id="PS50850"/>
    </source>
</evidence>
<feature type="transmembrane region" description="Helical" evidence="9">
    <location>
        <begin position="760"/>
        <end position="782"/>
    </location>
</feature>
<keyword evidence="4 9" id="KW-0812">Transmembrane</keyword>
<dbReference type="GO" id="GO:0022857">
    <property type="term" value="F:transmembrane transporter activity"/>
    <property type="evidence" value="ECO:0007669"/>
    <property type="project" value="InterPro"/>
</dbReference>
<evidence type="ECO:0000256" key="6">
    <source>
        <dbReference type="ARBA" id="ARBA00023136"/>
    </source>
</evidence>
<dbReference type="InterPro" id="IPR001138">
    <property type="entry name" value="Zn2Cys6_DnaBD"/>
</dbReference>
<organism evidence="12 13">
    <name type="scientific">Vanrija pseudolonga</name>
    <dbReference type="NCBI Taxonomy" id="143232"/>
    <lineage>
        <taxon>Eukaryota</taxon>
        <taxon>Fungi</taxon>
        <taxon>Dikarya</taxon>
        <taxon>Basidiomycota</taxon>
        <taxon>Agaricomycotina</taxon>
        <taxon>Tremellomycetes</taxon>
        <taxon>Trichosporonales</taxon>
        <taxon>Trichosporonaceae</taxon>
        <taxon>Vanrija</taxon>
    </lineage>
</organism>
<dbReference type="PROSITE" id="PS00463">
    <property type="entry name" value="ZN2_CY6_FUNGAL_1"/>
    <property type="match status" value="1"/>
</dbReference>
<dbReference type="AlphaFoldDB" id="A0AAF0YE53"/>
<keyword evidence="5 9" id="KW-1133">Transmembrane helix</keyword>
<evidence type="ECO:0000256" key="9">
    <source>
        <dbReference type="SAM" id="Phobius"/>
    </source>
</evidence>
<feature type="domain" description="Zn(2)-C6 fungal-type" evidence="10">
    <location>
        <begin position="29"/>
        <end position="59"/>
    </location>
</feature>
<dbReference type="Pfam" id="PF11951">
    <property type="entry name" value="Fungal_trans_2"/>
    <property type="match status" value="1"/>
</dbReference>
<dbReference type="EMBL" id="CP086718">
    <property type="protein sequence ID" value="WOO83194.1"/>
    <property type="molecule type" value="Genomic_DNA"/>
</dbReference>
<feature type="transmembrane region" description="Helical" evidence="9">
    <location>
        <begin position="1020"/>
        <end position="1044"/>
    </location>
</feature>
<dbReference type="InterPro" id="IPR020846">
    <property type="entry name" value="MFS_dom"/>
</dbReference>
<dbReference type="GO" id="GO:0005886">
    <property type="term" value="C:plasma membrane"/>
    <property type="evidence" value="ECO:0007669"/>
    <property type="project" value="UniProtKB-SubCell"/>
</dbReference>
<dbReference type="CDD" id="cd12148">
    <property type="entry name" value="fungal_TF_MHR"/>
    <property type="match status" value="1"/>
</dbReference>
<dbReference type="GO" id="GO:0008270">
    <property type="term" value="F:zinc ion binding"/>
    <property type="evidence" value="ECO:0007669"/>
    <property type="project" value="InterPro"/>
</dbReference>
<evidence type="ECO:0000259" key="10">
    <source>
        <dbReference type="PROSITE" id="PS50048"/>
    </source>
</evidence>
<dbReference type="Gene3D" id="1.20.1250.20">
    <property type="entry name" value="MFS general substrate transporter like domains"/>
    <property type="match status" value="1"/>
</dbReference>
<feature type="transmembrane region" description="Helical" evidence="9">
    <location>
        <begin position="788"/>
        <end position="808"/>
    </location>
</feature>
<comment type="similarity">
    <text evidence="7">Belongs to the major facilitator superfamily. DHA1 family. Polyamines/proton antiporter (TC 2.A.1.2.16) subfamily.</text>
</comment>
<dbReference type="RefSeq" id="XP_062629220.1">
    <property type="nucleotide sequence ID" value="XM_062773236.1"/>
</dbReference>
<dbReference type="Proteomes" id="UP000827549">
    <property type="component" value="Chromosome 5"/>
</dbReference>
<evidence type="ECO:0000256" key="5">
    <source>
        <dbReference type="ARBA" id="ARBA00022989"/>
    </source>
</evidence>
<feature type="transmembrane region" description="Helical" evidence="9">
    <location>
        <begin position="881"/>
        <end position="900"/>
    </location>
</feature>
<feature type="domain" description="Major facilitator superfamily (MFS) profile" evidence="11">
    <location>
        <begin position="634"/>
        <end position="1082"/>
    </location>
</feature>
<sequence>MSTPIPAPAAAAAAAPTDDEYQLQRSRNGCLTCRARRVKCDEIKPQCGRCKAGGRDCGWGPEKAPNPRKRKRKPPTTTTADGPARTASRPPNGASPEPAAPSRAGSSSSSHVPSSSTKPAPATAPDLPPVDWISANSRKKLMMDPSFLNAFFPRVDEMLTFRHYIGNAEDLIAFNSQRSPFNPWVTIHAPLAFRYSPGTCDTTDALRTAMLAVGAVRLRFIDDPTNQAAACRVTAEARKRVLGLLAHVLADPEKYEDEVETAFAALLSITVSSSLSADNGWDDLLTTVLKLIDRLGGAQKILSSTPRSHYSVTRFVLEQLAIRDVIACMTLGRRPSLIRQPFEPWFFEIEQWSGTDVEWESVERMFGVTRGMVDVMARACSLIGIARESTTLGGRPPRELQDSASGLLAELQVWDHGFNFSPYHSRTQYGNHCFRHAMRIALLRDVLGLDQDDEKVVSSARAIIELARELDAEYGPLNWLMWPLLLAGFHIGRDLEAREPLLQLLEHPGPHMCFDSRAGIHLLKEYWRQQDAGGGGNSLTHWQVNTSNTSNNENDGASQTASTVAVTTTSASEKRTTIHEATPSSELDGEHNTLRQTVTTRTTRSVAEALRALEDFDNAPENARNWSNRTKWSTVITVALTAFVSTCGSTMAVPGIPYAMRDFGEKNEKVGILIAGCYVLGMGTGPFLFAPLSELYGRQPAYMLSQTLFVIFCMAAALAPNMPGLIILRFLCGCFGSVGPTLGVATCADMFIPQERGRPVSLYAIGPMAGPPLGSMFGYWIVFGGWRWLHWAITILGGVNWVLLVFFARETFAPAIQKKFTYRVRHPPDENAGAVRRWLTDFRWMSAMVSADQAKAAFSSAFSRPPRLLFGNPVASISSVYYAYIFSILYLFVVALNKLFGRAPYADPKLFSYGWPQATVGLSYTGMATGFFSAAFTAAAFQDKIYKYLSKRNGDQGRPEYRLLLTQIGITLMPIGLLIFGWTAHAEVHWIAPMIGQFILSYGTMLAFNTLQAFIVDAFFPYSAAAVAGAVFVRSVLACIISVFAPQMFTVMGWGWGGTFLALVAATGIPLPTIMFKYGARLRERFKFKG</sequence>
<dbReference type="InterPro" id="IPR036864">
    <property type="entry name" value="Zn2-C6_fun-type_DNA-bd_sf"/>
</dbReference>
<evidence type="ECO:0000256" key="2">
    <source>
        <dbReference type="ARBA" id="ARBA00022448"/>
    </source>
</evidence>
<dbReference type="PANTHER" id="PTHR23502">
    <property type="entry name" value="MAJOR FACILITATOR SUPERFAMILY"/>
    <property type="match status" value="1"/>
</dbReference>
<feature type="transmembrane region" description="Helical" evidence="9">
    <location>
        <begin position="988"/>
        <end position="1008"/>
    </location>
</feature>
<evidence type="ECO:0000256" key="4">
    <source>
        <dbReference type="ARBA" id="ARBA00022692"/>
    </source>
</evidence>
<gene>
    <name evidence="12" type="primary">radE_1</name>
    <name evidence="12" type="ORF">LOC62_05G006717</name>
</gene>
<feature type="compositionally biased region" description="Low complexity" evidence="8">
    <location>
        <begin position="94"/>
        <end position="120"/>
    </location>
</feature>
<dbReference type="Pfam" id="PF07690">
    <property type="entry name" value="MFS_1"/>
    <property type="match status" value="1"/>
</dbReference>
<evidence type="ECO:0000256" key="7">
    <source>
        <dbReference type="ARBA" id="ARBA00038459"/>
    </source>
</evidence>
<dbReference type="SUPFAM" id="SSF57701">
    <property type="entry name" value="Zn2/Cys6 DNA-binding domain"/>
    <property type="match status" value="1"/>
</dbReference>
<dbReference type="InterPro" id="IPR021858">
    <property type="entry name" value="Fun_TF"/>
</dbReference>
<feature type="region of interest" description="Disordered" evidence="8">
    <location>
        <begin position="44"/>
        <end position="130"/>
    </location>
</feature>
<dbReference type="PROSITE" id="PS50850">
    <property type="entry name" value="MFS"/>
    <property type="match status" value="1"/>
</dbReference>
<keyword evidence="2" id="KW-0813">Transport</keyword>
<feature type="region of interest" description="Disordered" evidence="8">
    <location>
        <begin position="567"/>
        <end position="588"/>
    </location>
</feature>
<dbReference type="Pfam" id="PF00172">
    <property type="entry name" value="Zn_clus"/>
    <property type="match status" value="1"/>
</dbReference>
<dbReference type="InterPro" id="IPR036259">
    <property type="entry name" value="MFS_trans_sf"/>
</dbReference>
<protein>
    <submittedName>
        <fullName evidence="12">Efflux pump radE</fullName>
    </submittedName>
</protein>
<dbReference type="CDD" id="cd00067">
    <property type="entry name" value="GAL4"/>
    <property type="match status" value="1"/>
</dbReference>
<dbReference type="SMART" id="SM00066">
    <property type="entry name" value="GAL4"/>
    <property type="match status" value="1"/>
</dbReference>
<dbReference type="PANTHER" id="PTHR23502:SF186">
    <property type="entry name" value="MAJOR FACILITATOR SUPERFAMILY (MFS) PROFILE DOMAIN-CONTAINING PROTEIN"/>
    <property type="match status" value="1"/>
</dbReference>
<dbReference type="PROSITE" id="PS50048">
    <property type="entry name" value="ZN2_CY6_FUNGAL_2"/>
    <property type="match status" value="1"/>
</dbReference>
<reference evidence="12" key="1">
    <citation type="submission" date="2023-10" db="EMBL/GenBank/DDBJ databases">
        <authorList>
            <person name="Noh H."/>
        </authorList>
    </citation>
    <scope>NUCLEOTIDE SEQUENCE</scope>
    <source>
        <strain evidence="12">DUCC4014</strain>
    </source>
</reference>
<feature type="transmembrane region" description="Helical" evidence="9">
    <location>
        <begin position="1056"/>
        <end position="1080"/>
    </location>
</feature>
<dbReference type="InterPro" id="IPR011701">
    <property type="entry name" value="MFS"/>
</dbReference>